<feature type="transmembrane region" description="Helical" evidence="1">
    <location>
        <begin position="7"/>
        <end position="26"/>
    </location>
</feature>
<dbReference type="Proteomes" id="UP000194798">
    <property type="component" value="Unassembled WGS sequence"/>
</dbReference>
<dbReference type="AlphaFoldDB" id="A0A251X7Z5"/>
<organism evidence="2 3">
    <name type="scientific">Thioflexithrix psekupsensis</name>
    <dbReference type="NCBI Taxonomy" id="1570016"/>
    <lineage>
        <taxon>Bacteria</taxon>
        <taxon>Pseudomonadati</taxon>
        <taxon>Pseudomonadota</taxon>
        <taxon>Gammaproteobacteria</taxon>
        <taxon>Thiotrichales</taxon>
        <taxon>Thioflexithrix</taxon>
    </lineage>
</organism>
<evidence type="ECO:0000256" key="1">
    <source>
        <dbReference type="SAM" id="Phobius"/>
    </source>
</evidence>
<sequence>MDSFITAIRLPIALIAIILILALAVIHVSLTILYVLFFFIIETIAIIIAVPFLAIFKTRTKFAELISTYPQTIKLCFKENEKKLENYIKRLEEIDTAPPVICLIPEIWNKYPLSVKKVWKWVFNEWG</sequence>
<keyword evidence="1" id="KW-0472">Membrane</keyword>
<protein>
    <submittedName>
        <fullName evidence="2">Uncharacterized protein</fullName>
    </submittedName>
</protein>
<proteinExistence type="predicted"/>
<evidence type="ECO:0000313" key="2">
    <source>
        <dbReference type="EMBL" id="OUD14116.1"/>
    </source>
</evidence>
<keyword evidence="1" id="KW-1133">Transmembrane helix</keyword>
<keyword evidence="3" id="KW-1185">Reference proteome</keyword>
<evidence type="ECO:0000313" key="3">
    <source>
        <dbReference type="Proteomes" id="UP000194798"/>
    </source>
</evidence>
<dbReference type="RefSeq" id="WP_086487899.1">
    <property type="nucleotide sequence ID" value="NZ_MSLT01000012.1"/>
</dbReference>
<dbReference type="EMBL" id="MSLT01000012">
    <property type="protein sequence ID" value="OUD14116.1"/>
    <property type="molecule type" value="Genomic_DNA"/>
</dbReference>
<gene>
    <name evidence="2" type="ORF">TPSD3_07190</name>
</gene>
<keyword evidence="1" id="KW-0812">Transmembrane</keyword>
<comment type="caution">
    <text evidence="2">The sequence shown here is derived from an EMBL/GenBank/DDBJ whole genome shotgun (WGS) entry which is preliminary data.</text>
</comment>
<reference evidence="2 3" key="1">
    <citation type="submission" date="2016-12" db="EMBL/GenBank/DDBJ databases">
        <title>Thioflexothrix psekupsii D3 genome sequencing and assembly.</title>
        <authorList>
            <person name="Fomenkov A."/>
            <person name="Vincze T."/>
            <person name="Grabovich M."/>
            <person name="Anton B.P."/>
            <person name="Dubinina G."/>
            <person name="Orlova M."/>
            <person name="Belousova E."/>
            <person name="Roberts R.J."/>
        </authorList>
    </citation>
    <scope>NUCLEOTIDE SEQUENCE [LARGE SCALE GENOMIC DNA]</scope>
    <source>
        <strain evidence="2">D3</strain>
    </source>
</reference>
<name>A0A251X7Z5_9GAMM</name>
<accession>A0A251X7Z5</accession>
<feature type="transmembrane region" description="Helical" evidence="1">
    <location>
        <begin position="32"/>
        <end position="56"/>
    </location>
</feature>